<dbReference type="InterPro" id="IPR005225">
    <property type="entry name" value="Small_GTP-bd"/>
</dbReference>
<dbReference type="SMART" id="SM00177">
    <property type="entry name" value="ARF"/>
    <property type="match status" value="1"/>
</dbReference>
<feature type="binding site" evidence="4">
    <location>
        <position position="57"/>
    </location>
    <ligand>
        <name>Mg(2+)</name>
        <dbReference type="ChEBI" id="CHEBI:18420"/>
    </ligand>
</feature>
<evidence type="ECO:0000313" key="6">
    <source>
        <dbReference type="Proteomes" id="UP000829364"/>
    </source>
</evidence>
<gene>
    <name evidence="5" type="ORF">JDV02_006568</name>
</gene>
<dbReference type="NCBIfam" id="TIGR00231">
    <property type="entry name" value="small_GTP"/>
    <property type="match status" value="1"/>
</dbReference>
<dbReference type="InterPro" id="IPR006689">
    <property type="entry name" value="Small_GTPase_ARF/SAR"/>
</dbReference>
<dbReference type="KEGG" id="ptkz:JDV02_006568"/>
<dbReference type="EC" id="3.4.19.12" evidence="5"/>
<dbReference type="Proteomes" id="UP000829364">
    <property type="component" value="Chromosome 6"/>
</dbReference>
<accession>A0A9Q8QIL6</accession>
<dbReference type="Pfam" id="PF00025">
    <property type="entry name" value="Arf"/>
    <property type="match status" value="1"/>
</dbReference>
<feature type="binding site" evidence="3">
    <location>
        <begin position="138"/>
        <end position="141"/>
    </location>
    <ligand>
        <name>GTP</name>
        <dbReference type="ChEBI" id="CHEBI:37565"/>
    </ligand>
</feature>
<keyword evidence="4" id="KW-0460">Magnesium</keyword>
<evidence type="ECO:0000256" key="2">
    <source>
        <dbReference type="ARBA" id="ARBA00023134"/>
    </source>
</evidence>
<keyword evidence="5" id="KW-0378">Hydrolase</keyword>
<evidence type="ECO:0000256" key="3">
    <source>
        <dbReference type="PIRSR" id="PIRSR606689-1"/>
    </source>
</evidence>
<dbReference type="GeneID" id="72068517"/>
<keyword evidence="2 3" id="KW-0342">GTP-binding</keyword>
<dbReference type="OrthoDB" id="427186at2759"/>
<protein>
    <submittedName>
        <fullName evidence="5">Ubiquitinyl hydrolase 1</fullName>
        <ecNumber evidence="5">3.4.19.12</ecNumber>
    </submittedName>
</protein>
<dbReference type="SUPFAM" id="SSF52540">
    <property type="entry name" value="P-loop containing nucleoside triphosphate hydrolases"/>
    <property type="match status" value="1"/>
</dbReference>
<dbReference type="GO" id="GO:0005525">
    <property type="term" value="F:GTP binding"/>
    <property type="evidence" value="ECO:0007669"/>
    <property type="project" value="UniProtKB-KW"/>
</dbReference>
<evidence type="ECO:0000256" key="4">
    <source>
        <dbReference type="PIRSR" id="PIRSR606689-2"/>
    </source>
</evidence>
<sequence>MSGLVTRGTALAKWLLPATLSRRGPERRGMLVGLDAAGKTTLLYRWKLGETVTTIPTVGFNVETVSRDGGFFDLVLWDIGGGDRIRPLFRHYIPSTEYIIFIHDCADHERRDEQLDEFNRVAQTLADADGRFICVIFNKQDLLPPAKRRRHVADLARRYEEKAATYAGKLAVDVLNLPGLSATKSSDADLHVVLDHVQETLRHGPKPRAAAVAASAVESRLVVKVPRPDVDDLKREAQRMVDADGLSADEFWQALERGDLQDTMTIFWLLQLHLSAAKYVRETKLDRPLRREDFASVLLHAPELSDPGLWRDYFSRDRLFSPDAHERWLFPDLQSLPPISAMPFSTSAATPMCLHEEPDESDRLVSFALAVAQKQRQPIGTEEYRGGSGDALGHALAALQSSIMRARTTDRTIAPYSATKAHFWIQFVRACLGGVVMPPSEGTEDTRRSLNPAIGLAHGGGAEIELDEFRDIFGITGEEWRGYYSRVVWEGVPARVAFAKPDLKPLPHALAVKTAPRSSSMASAQQPTLRAAKNFIESLDPSHGGSGTHDVAAADIASDDEAQPPSRSEDDLALMAAAVIDEAEIIALEDTEGSLVKGNSHARMLLRLYRVLAAEETSDEGAMAAALQVPCPGVDGVTQRTFWARRLHSAWMGCDGRLGSFEEFVDANRELADEELPLAVYSHSLWAGEEARRRFIEADRRPLAS</sequence>
<keyword evidence="4" id="KW-0479">Metal-binding</keyword>
<dbReference type="InterPro" id="IPR027417">
    <property type="entry name" value="P-loop_NTPase"/>
</dbReference>
<proteinExistence type="predicted"/>
<dbReference type="GO" id="GO:0046872">
    <property type="term" value="F:metal ion binding"/>
    <property type="evidence" value="ECO:0007669"/>
    <property type="project" value="UniProtKB-KW"/>
</dbReference>
<feature type="binding site" evidence="3">
    <location>
        <begin position="33"/>
        <end position="40"/>
    </location>
    <ligand>
        <name>GTP</name>
        <dbReference type="ChEBI" id="CHEBI:37565"/>
    </ligand>
</feature>
<feature type="binding site" evidence="3">
    <location>
        <position position="81"/>
    </location>
    <ligand>
        <name>GTP</name>
        <dbReference type="ChEBI" id="CHEBI:37565"/>
    </ligand>
</feature>
<keyword evidence="1 3" id="KW-0547">Nucleotide-binding</keyword>
<feature type="binding site" evidence="4">
    <location>
        <position position="40"/>
    </location>
    <ligand>
        <name>Mg(2+)</name>
        <dbReference type="ChEBI" id="CHEBI:18420"/>
    </ligand>
</feature>
<dbReference type="PROSITE" id="PS51417">
    <property type="entry name" value="ARF"/>
    <property type="match status" value="1"/>
</dbReference>
<dbReference type="GO" id="GO:0004843">
    <property type="term" value="F:cysteine-type deubiquitinase activity"/>
    <property type="evidence" value="ECO:0007669"/>
    <property type="project" value="UniProtKB-EC"/>
</dbReference>
<evidence type="ECO:0000313" key="5">
    <source>
        <dbReference type="EMBL" id="UNI20488.1"/>
    </source>
</evidence>
<reference evidence="5" key="1">
    <citation type="submission" date="2021-11" db="EMBL/GenBank/DDBJ databases">
        <title>Purpureocillium_takamizusanense_genome.</title>
        <authorList>
            <person name="Nguyen N.-H."/>
        </authorList>
    </citation>
    <scope>NUCLEOTIDE SEQUENCE</scope>
    <source>
        <strain evidence="5">PT3</strain>
    </source>
</reference>
<dbReference type="RefSeq" id="XP_047843969.1">
    <property type="nucleotide sequence ID" value="XM_047987978.1"/>
</dbReference>
<dbReference type="EMBL" id="CP086359">
    <property type="protein sequence ID" value="UNI20488.1"/>
    <property type="molecule type" value="Genomic_DNA"/>
</dbReference>
<dbReference type="Gene3D" id="3.40.50.300">
    <property type="entry name" value="P-loop containing nucleotide triphosphate hydrolases"/>
    <property type="match status" value="1"/>
</dbReference>
<dbReference type="GO" id="GO:0003924">
    <property type="term" value="F:GTPase activity"/>
    <property type="evidence" value="ECO:0007669"/>
    <property type="project" value="InterPro"/>
</dbReference>
<dbReference type="InterPro" id="IPR024156">
    <property type="entry name" value="Small_GTPase_ARF"/>
</dbReference>
<organism evidence="5 6">
    <name type="scientific">Purpureocillium takamizusanense</name>
    <dbReference type="NCBI Taxonomy" id="2060973"/>
    <lineage>
        <taxon>Eukaryota</taxon>
        <taxon>Fungi</taxon>
        <taxon>Dikarya</taxon>
        <taxon>Ascomycota</taxon>
        <taxon>Pezizomycotina</taxon>
        <taxon>Sordariomycetes</taxon>
        <taxon>Hypocreomycetidae</taxon>
        <taxon>Hypocreales</taxon>
        <taxon>Ophiocordycipitaceae</taxon>
        <taxon>Purpureocillium</taxon>
    </lineage>
</organism>
<name>A0A9Q8QIL6_9HYPO</name>
<dbReference type="PRINTS" id="PR00328">
    <property type="entry name" value="SAR1GTPBP"/>
</dbReference>
<evidence type="ECO:0000256" key="1">
    <source>
        <dbReference type="ARBA" id="ARBA00022741"/>
    </source>
</evidence>
<dbReference type="AlphaFoldDB" id="A0A9Q8QIL6"/>
<dbReference type="PANTHER" id="PTHR11711">
    <property type="entry name" value="ADP RIBOSYLATION FACTOR-RELATED"/>
    <property type="match status" value="1"/>
</dbReference>
<keyword evidence="6" id="KW-1185">Reference proteome</keyword>